<dbReference type="AlphaFoldDB" id="V2W9D2"/>
<organism evidence="1 2">
    <name type="scientific">Moniliophthora roreri (strain MCA 2997)</name>
    <name type="common">Cocoa frosty pod rot fungus</name>
    <name type="synonym">Crinipellis roreri</name>
    <dbReference type="NCBI Taxonomy" id="1381753"/>
    <lineage>
        <taxon>Eukaryota</taxon>
        <taxon>Fungi</taxon>
        <taxon>Dikarya</taxon>
        <taxon>Basidiomycota</taxon>
        <taxon>Agaricomycotina</taxon>
        <taxon>Agaricomycetes</taxon>
        <taxon>Agaricomycetidae</taxon>
        <taxon>Agaricales</taxon>
        <taxon>Marasmiineae</taxon>
        <taxon>Marasmiaceae</taxon>
        <taxon>Moniliophthora</taxon>
    </lineage>
</organism>
<reference evidence="1 2" key="1">
    <citation type="journal article" date="2014" name="BMC Genomics">
        <title>Genome and secretome analysis of the hemibiotrophic fungal pathogen, Moniliophthora roreri, which causes frosty pod rot disease of cacao: mechanisms of the biotrophic and necrotrophic phases.</title>
        <authorList>
            <person name="Meinhardt L.W."/>
            <person name="Costa G.G.L."/>
            <person name="Thomazella D.P.T."/>
            <person name="Teixeira P.J.P.L."/>
            <person name="Carazzolle M.F."/>
            <person name="Schuster S.C."/>
            <person name="Carlson J.E."/>
            <person name="Guiltinan M.J."/>
            <person name="Mieczkowski P."/>
            <person name="Farmer A."/>
            <person name="Ramaraj T."/>
            <person name="Crozier J."/>
            <person name="Davis R.E."/>
            <person name="Shao J."/>
            <person name="Melnick R.L."/>
            <person name="Pereira G.A.G."/>
            <person name="Bailey B.A."/>
        </authorList>
    </citation>
    <scope>NUCLEOTIDE SEQUENCE [LARGE SCALE GENOMIC DNA]</scope>
    <source>
        <strain evidence="1 2">MCA 2997</strain>
    </source>
</reference>
<dbReference type="EMBL" id="AWSO01001548">
    <property type="protein sequence ID" value="ESK83413.1"/>
    <property type="molecule type" value="Genomic_DNA"/>
</dbReference>
<dbReference type="HOGENOM" id="CLU_033167_0_0_1"/>
<sequence>MADSGWFSLPTRRELLLLIFALATFSISYNLDASLHYLGLAQAKVQPSQSLLLHNLPSHILPNAESSLHVIGTDGLKLPYLQDRLEHFIYGTFPWLPHYPANSTVPGGVLKHIEYYTPGEADPIKKLLQGKPGTEKSRVADKEKKVGDYQVWPFNAFWLGVKEREALGWKWPKLNLREKTERRVFTQSEMQEKERMRMQDGFWRWAEAIEDEVEVDEDEEVEWRGPRSTVVRHVPGTNFAIIDHVLLFNGTVYVILEDEQADEFEFRIPGWQVISTDDASRTLGDFGGVIKGVSWFILDSNEETAGITLLAVQKLYSSLSCILASESESSCNTTPQTQPNRVIYPNTPTFLSPDNSRRSPLGVHPYTLKSAWPHTGFLFREDWDDYVGIGLHETAWGDAHAGSEVWKKLKEERKRKPGWVFERVVVGFTGSDEDNNQGGMVTGDRALERVFRFEGGDSKWFRAPRERLAEYFGLAESKGEKLHHPSRLSGHEMQNQKRNWFGLGSSKRVTVVASNDGGEEEAENVRTLRPRTPWAERMKMLLETDVLICPIRECQAEAVWMRSAQGIVIAGNDEQALGRAIVESLGLKWIRYSNEGIMDGVVKGALDTLLDA</sequence>
<accession>V2W9D2</accession>
<evidence type="ECO:0000313" key="2">
    <source>
        <dbReference type="Proteomes" id="UP000017559"/>
    </source>
</evidence>
<gene>
    <name evidence="1" type="ORF">Moror_15616</name>
</gene>
<dbReference type="Proteomes" id="UP000017559">
    <property type="component" value="Unassembled WGS sequence"/>
</dbReference>
<evidence type="ECO:0000313" key="1">
    <source>
        <dbReference type="EMBL" id="ESK83413.1"/>
    </source>
</evidence>
<dbReference type="KEGG" id="mrr:Moror_15616"/>
<proteinExistence type="predicted"/>
<comment type="caution">
    <text evidence="1">The sequence shown here is derived from an EMBL/GenBank/DDBJ whole genome shotgun (WGS) entry which is preliminary data.</text>
</comment>
<dbReference type="OrthoDB" id="529273at2759"/>
<protein>
    <submittedName>
        <fullName evidence="1">Uncharacterized protein</fullName>
    </submittedName>
</protein>
<dbReference type="STRING" id="1381753.V2W9D2"/>
<keyword evidence="2" id="KW-1185">Reference proteome</keyword>
<name>V2W9D2_MONRO</name>